<dbReference type="STRING" id="56458.SB85_13150"/>
<gene>
    <name evidence="1" type="ORF">XsacCFBP4641_19425</name>
</gene>
<proteinExistence type="predicted"/>
<dbReference type="InterPro" id="IPR049249">
    <property type="entry name" value="DUF6882"/>
</dbReference>
<dbReference type="GeneID" id="93876965"/>
<evidence type="ECO:0000313" key="2">
    <source>
        <dbReference type="Proteomes" id="UP000247346"/>
    </source>
</evidence>
<dbReference type="Pfam" id="PF21813">
    <property type="entry name" value="DUF6882"/>
    <property type="match status" value="1"/>
</dbReference>
<protein>
    <submittedName>
        <fullName evidence="1">Uncharacterized protein</fullName>
    </submittedName>
</protein>
<dbReference type="EMBL" id="MDEK01000022">
    <property type="protein sequence ID" value="PPU80147.1"/>
    <property type="molecule type" value="Genomic_DNA"/>
</dbReference>
<accession>A0A2P5YZ98</accession>
<organism evidence="1 2">
    <name type="scientific">Xanthomonas sacchari</name>
    <dbReference type="NCBI Taxonomy" id="56458"/>
    <lineage>
        <taxon>Bacteria</taxon>
        <taxon>Pseudomonadati</taxon>
        <taxon>Pseudomonadota</taxon>
        <taxon>Gammaproteobacteria</taxon>
        <taxon>Lysobacterales</taxon>
        <taxon>Lysobacteraceae</taxon>
        <taxon>Xanthomonas</taxon>
    </lineage>
</organism>
<dbReference type="Proteomes" id="UP000247346">
    <property type="component" value="Unassembled WGS sequence"/>
</dbReference>
<reference evidence="1 2" key="1">
    <citation type="submission" date="2016-08" db="EMBL/GenBank/DDBJ databases">
        <authorList>
            <person name="Seilhamer J.J."/>
        </authorList>
    </citation>
    <scope>NUCLEOTIDE SEQUENCE [LARGE SCALE GENOMIC DNA]</scope>
    <source>
        <strain evidence="1 2">CFBP4641</strain>
    </source>
</reference>
<evidence type="ECO:0000313" key="1">
    <source>
        <dbReference type="EMBL" id="PPU80147.1"/>
    </source>
</evidence>
<dbReference type="OrthoDB" id="5674923at2"/>
<sequence>MSPAFRAALARHIGSAYARQLALADVLAERRWQVDLGEGRVHFGEDLSFPLQLLGTAAEASASWLWAWANTASNLPPALLTEATALRAYGEREGIEELVEPSSAVGADAGHHIALLAGALRGRCYYRAPYDGGALFFLLEEVPAAVFAPCDDARVLRLLGELPMQFELDHRAMTDGFLADQGFALQRESAQTVATRGNSRIVLAFDAQERLTGVKGQLAPAQAAAAAVTAKPAPAWQFWKRQR</sequence>
<name>A0A2P5YZ98_9XANT</name>
<dbReference type="AlphaFoldDB" id="A0A2P5YZ98"/>
<dbReference type="RefSeq" id="WP_010343032.1">
    <property type="nucleotide sequence ID" value="NZ_CP132343.1"/>
</dbReference>
<comment type="caution">
    <text evidence="1">The sequence shown here is derived from an EMBL/GenBank/DDBJ whole genome shotgun (WGS) entry which is preliminary data.</text>
</comment>